<sequence>MNAINFKYLQSISKKHIESIEELICDERLLNHLWIEIIVNPDIVNVLFPYVENAKIKKAFEDALSWYLAFNWIFPTNIPLEQLHKKGIISYYRVKLKNYMQNRRNFIKGLIHEGLC</sequence>
<protein>
    <submittedName>
        <fullName evidence="1">Uncharacterized protein</fullName>
    </submittedName>
</protein>
<organism evidence="1 2">
    <name type="scientific">Thermodesulfovibrio aggregans</name>
    <dbReference type="NCBI Taxonomy" id="86166"/>
    <lineage>
        <taxon>Bacteria</taxon>
        <taxon>Pseudomonadati</taxon>
        <taxon>Nitrospirota</taxon>
        <taxon>Thermodesulfovibrionia</taxon>
        <taxon>Thermodesulfovibrionales</taxon>
        <taxon>Thermodesulfovibrionaceae</taxon>
        <taxon>Thermodesulfovibrio</taxon>
    </lineage>
</organism>
<evidence type="ECO:0000313" key="2">
    <source>
        <dbReference type="Proteomes" id="UP000054976"/>
    </source>
</evidence>
<dbReference type="AlphaFoldDB" id="A0A0U9HN17"/>
<dbReference type="Proteomes" id="UP000054976">
    <property type="component" value="Unassembled WGS sequence"/>
</dbReference>
<dbReference type="RefSeq" id="WP_059175907.1">
    <property type="nucleotide sequence ID" value="NZ_BCNO01000001.1"/>
</dbReference>
<keyword evidence="2" id="KW-1185">Reference proteome</keyword>
<dbReference type="EMBL" id="BCNO01000001">
    <property type="protein sequence ID" value="GAQ94455.1"/>
    <property type="molecule type" value="Genomic_DNA"/>
</dbReference>
<reference evidence="2" key="1">
    <citation type="submission" date="2016-01" db="EMBL/GenBank/DDBJ databases">
        <title>Draft genome sequence of Thermodesulfovibrio aggregans strain TGE-P1.</title>
        <authorList>
            <person name="Sekiguchi Y."/>
            <person name="Ohashi A."/>
            <person name="Matsuura N."/>
            <person name="Tourlousse M.D."/>
        </authorList>
    </citation>
    <scope>NUCLEOTIDE SEQUENCE [LARGE SCALE GENOMIC DNA]</scope>
    <source>
        <strain evidence="2">TGE-P1</strain>
    </source>
</reference>
<gene>
    <name evidence="1" type="ORF">TAGGR_1636</name>
</gene>
<comment type="caution">
    <text evidence="1">The sequence shown here is derived from an EMBL/GenBank/DDBJ whole genome shotgun (WGS) entry which is preliminary data.</text>
</comment>
<proteinExistence type="predicted"/>
<evidence type="ECO:0000313" key="1">
    <source>
        <dbReference type="EMBL" id="GAQ94455.1"/>
    </source>
</evidence>
<accession>A0A0U9HN17</accession>
<name>A0A0U9HN17_9BACT</name>
<dbReference type="STRING" id="86166.TAGGR_1636"/>